<dbReference type="PANTHER" id="PTHR45646:SF11">
    <property type="entry name" value="SERINE_THREONINE-PROTEIN KINASE DOA"/>
    <property type="match status" value="1"/>
</dbReference>
<dbReference type="OrthoDB" id="5979581at2759"/>
<keyword evidence="1" id="KW-0723">Serine/threonine-protein kinase</keyword>
<dbReference type="GO" id="GO:0004674">
    <property type="term" value="F:protein serine/threonine kinase activity"/>
    <property type="evidence" value="ECO:0007669"/>
    <property type="project" value="UniProtKB-KW"/>
</dbReference>
<comment type="caution">
    <text evidence="8">The sequence shown here is derived from an EMBL/GenBank/DDBJ whole genome shotgun (WGS) entry which is preliminary data.</text>
</comment>
<dbReference type="Pfam" id="PF00069">
    <property type="entry name" value="Pkinase"/>
    <property type="match status" value="1"/>
</dbReference>
<proteinExistence type="predicted"/>
<dbReference type="PANTHER" id="PTHR45646">
    <property type="entry name" value="SERINE/THREONINE-PROTEIN KINASE DOA-RELATED"/>
    <property type="match status" value="1"/>
</dbReference>
<evidence type="ECO:0000313" key="9">
    <source>
        <dbReference type="Proteomes" id="UP000283895"/>
    </source>
</evidence>
<sequence>MSRELGLPKEWGAPILCDFGSTVPGDVEHLEDIQPNVYRAPEVIVEAPWTYSVDVWNVGCMVWDIFEGGHLLTGHDPELQTYRSRAHLAEMIALLGPPPLSLLSRENSCHRFFSDKGEERPSICGSSGIIAYYFLHPLGDFSAGIPLPKRISLEERETSLEGQDKWEPDRRSSTEELVKDEWLAEILWKKSE</sequence>
<evidence type="ECO:0000259" key="7">
    <source>
        <dbReference type="PROSITE" id="PS50011"/>
    </source>
</evidence>
<dbReference type="GO" id="GO:0005524">
    <property type="term" value="F:ATP binding"/>
    <property type="evidence" value="ECO:0007669"/>
    <property type="project" value="UniProtKB-KW"/>
</dbReference>
<keyword evidence="4" id="KW-0418">Kinase</keyword>
<evidence type="ECO:0000256" key="4">
    <source>
        <dbReference type="ARBA" id="ARBA00022777"/>
    </source>
</evidence>
<dbReference type="Proteomes" id="UP000283895">
    <property type="component" value="Unassembled WGS sequence"/>
</dbReference>
<dbReference type="EMBL" id="LKEA01000003">
    <property type="protein sequence ID" value="ROW10362.1"/>
    <property type="molecule type" value="Genomic_DNA"/>
</dbReference>
<evidence type="ECO:0000256" key="5">
    <source>
        <dbReference type="ARBA" id="ARBA00022840"/>
    </source>
</evidence>
<name>A0A423X3M0_9PEZI</name>
<dbReference type="AlphaFoldDB" id="A0A423X3M0"/>
<dbReference type="STRING" id="356882.A0A423X3M0"/>
<dbReference type="InterPro" id="IPR000719">
    <property type="entry name" value="Prot_kinase_dom"/>
</dbReference>
<organism evidence="8 9">
    <name type="scientific">Cytospora schulzeri</name>
    <dbReference type="NCBI Taxonomy" id="448051"/>
    <lineage>
        <taxon>Eukaryota</taxon>
        <taxon>Fungi</taxon>
        <taxon>Dikarya</taxon>
        <taxon>Ascomycota</taxon>
        <taxon>Pezizomycotina</taxon>
        <taxon>Sordariomycetes</taxon>
        <taxon>Sordariomycetidae</taxon>
        <taxon>Diaporthales</taxon>
        <taxon>Cytosporaceae</taxon>
        <taxon>Cytospora</taxon>
    </lineage>
</organism>
<accession>A0A423X3M0</accession>
<evidence type="ECO:0000256" key="3">
    <source>
        <dbReference type="ARBA" id="ARBA00022741"/>
    </source>
</evidence>
<evidence type="ECO:0000256" key="2">
    <source>
        <dbReference type="ARBA" id="ARBA00022679"/>
    </source>
</evidence>
<protein>
    <recommendedName>
        <fullName evidence="7">Protein kinase domain-containing protein</fullName>
    </recommendedName>
</protein>
<keyword evidence="3" id="KW-0547">Nucleotide-binding</keyword>
<dbReference type="GO" id="GO:0005634">
    <property type="term" value="C:nucleus"/>
    <property type="evidence" value="ECO:0007669"/>
    <property type="project" value="TreeGrafter"/>
</dbReference>
<reference evidence="8 9" key="1">
    <citation type="submission" date="2015-09" db="EMBL/GenBank/DDBJ databases">
        <title>Host preference determinants of Valsa canker pathogens revealed by comparative genomics.</title>
        <authorList>
            <person name="Yin Z."/>
            <person name="Huang L."/>
        </authorList>
    </citation>
    <scope>NUCLEOTIDE SEQUENCE [LARGE SCALE GENOMIC DNA]</scope>
    <source>
        <strain evidence="8 9">03-1</strain>
    </source>
</reference>
<dbReference type="Gene3D" id="1.10.510.10">
    <property type="entry name" value="Transferase(Phosphotransferase) domain 1"/>
    <property type="match status" value="1"/>
</dbReference>
<evidence type="ECO:0000256" key="6">
    <source>
        <dbReference type="SAM" id="MobiDB-lite"/>
    </source>
</evidence>
<evidence type="ECO:0000256" key="1">
    <source>
        <dbReference type="ARBA" id="ARBA00022527"/>
    </source>
</evidence>
<feature type="domain" description="Protein kinase" evidence="7">
    <location>
        <begin position="1"/>
        <end position="183"/>
    </location>
</feature>
<dbReference type="InterPro" id="IPR051175">
    <property type="entry name" value="CLK_kinases"/>
</dbReference>
<keyword evidence="2" id="KW-0808">Transferase</keyword>
<evidence type="ECO:0000313" key="8">
    <source>
        <dbReference type="EMBL" id="ROW10362.1"/>
    </source>
</evidence>
<gene>
    <name evidence="8" type="ORF">VMCG_02009</name>
</gene>
<dbReference type="SUPFAM" id="SSF56112">
    <property type="entry name" value="Protein kinase-like (PK-like)"/>
    <property type="match status" value="1"/>
</dbReference>
<keyword evidence="9" id="KW-1185">Reference proteome</keyword>
<dbReference type="GO" id="GO:0043484">
    <property type="term" value="P:regulation of RNA splicing"/>
    <property type="evidence" value="ECO:0007669"/>
    <property type="project" value="TreeGrafter"/>
</dbReference>
<dbReference type="InterPro" id="IPR011009">
    <property type="entry name" value="Kinase-like_dom_sf"/>
</dbReference>
<dbReference type="PROSITE" id="PS50011">
    <property type="entry name" value="PROTEIN_KINASE_DOM"/>
    <property type="match status" value="1"/>
</dbReference>
<feature type="region of interest" description="Disordered" evidence="6">
    <location>
        <begin position="156"/>
        <end position="175"/>
    </location>
</feature>
<keyword evidence="5" id="KW-0067">ATP-binding</keyword>